<dbReference type="FunFam" id="3.40.33.10:FF:000010">
    <property type="entry name" value="Predicted protein"/>
    <property type="match status" value="1"/>
</dbReference>
<dbReference type="Gene3D" id="3.40.33.10">
    <property type="entry name" value="CAP"/>
    <property type="match status" value="1"/>
</dbReference>
<dbReference type="CDD" id="cd05382">
    <property type="entry name" value="CAP_GAPR1-like"/>
    <property type="match status" value="1"/>
</dbReference>
<dbReference type="PANTHER" id="PTHR10334">
    <property type="entry name" value="CYSTEINE-RICH SECRETORY PROTEIN-RELATED"/>
    <property type="match status" value="1"/>
</dbReference>
<dbReference type="InterPro" id="IPR014044">
    <property type="entry name" value="CAP_dom"/>
</dbReference>
<dbReference type="InterPro" id="IPR018244">
    <property type="entry name" value="Allrgn_V5/Tpx1_CS"/>
</dbReference>
<gene>
    <name evidence="1" type="ORF">OFUS_LOCUS14942</name>
</gene>
<protein>
    <submittedName>
        <fullName evidence="1">Uncharacterized protein</fullName>
    </submittedName>
</protein>
<reference evidence="1" key="1">
    <citation type="submission" date="2022-03" db="EMBL/GenBank/DDBJ databases">
        <authorList>
            <person name="Martin C."/>
        </authorList>
    </citation>
    <scope>NUCLEOTIDE SEQUENCE</scope>
</reference>
<dbReference type="OrthoDB" id="337038at2759"/>
<dbReference type="Proteomes" id="UP000749559">
    <property type="component" value="Unassembled WGS sequence"/>
</dbReference>
<name>A0A8J1TQX9_OWEFU</name>
<dbReference type="InterPro" id="IPR001283">
    <property type="entry name" value="CRISP-related"/>
</dbReference>
<dbReference type="GO" id="GO:0005576">
    <property type="term" value="C:extracellular region"/>
    <property type="evidence" value="ECO:0007669"/>
    <property type="project" value="InterPro"/>
</dbReference>
<keyword evidence="2" id="KW-1185">Reference proteome</keyword>
<dbReference type="SMART" id="SM00198">
    <property type="entry name" value="SCP"/>
    <property type="match status" value="1"/>
</dbReference>
<organism evidence="1 2">
    <name type="scientific">Owenia fusiformis</name>
    <name type="common">Polychaete worm</name>
    <dbReference type="NCBI Taxonomy" id="6347"/>
    <lineage>
        <taxon>Eukaryota</taxon>
        <taxon>Metazoa</taxon>
        <taxon>Spiralia</taxon>
        <taxon>Lophotrochozoa</taxon>
        <taxon>Annelida</taxon>
        <taxon>Polychaeta</taxon>
        <taxon>Sedentaria</taxon>
        <taxon>Canalipalpata</taxon>
        <taxon>Sabellida</taxon>
        <taxon>Oweniida</taxon>
        <taxon>Oweniidae</taxon>
        <taxon>Owenia</taxon>
    </lineage>
</organism>
<accession>A0A8J1TQX9</accession>
<dbReference type="InterPro" id="IPR035940">
    <property type="entry name" value="CAP_sf"/>
</dbReference>
<dbReference type="EMBL" id="CAIIXF020000007">
    <property type="protein sequence ID" value="CAH1789612.1"/>
    <property type="molecule type" value="Genomic_DNA"/>
</dbReference>
<comment type="caution">
    <text evidence="1">The sequence shown here is derived from an EMBL/GenBank/DDBJ whole genome shotgun (WGS) entry which is preliminary data.</text>
</comment>
<dbReference type="InterPro" id="IPR034113">
    <property type="entry name" value="SCP_GAPR1-like"/>
</dbReference>
<evidence type="ECO:0000313" key="2">
    <source>
        <dbReference type="Proteomes" id="UP000749559"/>
    </source>
</evidence>
<dbReference type="Pfam" id="PF00188">
    <property type="entry name" value="CAP"/>
    <property type="match status" value="1"/>
</dbReference>
<dbReference type="PRINTS" id="PR00837">
    <property type="entry name" value="V5TPXLIKE"/>
</dbReference>
<dbReference type="PROSITE" id="PS01010">
    <property type="entry name" value="CRISP_2"/>
    <property type="match status" value="1"/>
</dbReference>
<evidence type="ECO:0000313" key="1">
    <source>
        <dbReference type="EMBL" id="CAH1789612.1"/>
    </source>
</evidence>
<sequence length="238" mass="26918">MYMYVGVFVLFIVFLGDIAASEESCLDEANTPTDASLQAKISGGYELWKCVNSARDAYYTCSTNSWYPEKLQCGPKPAFKESCLTAHNTFRNMHKDTPALTYNDDLAKSAQQWADHSALIGELQNSVHDATYGENLYSTSLSKYDPCSSAVNTWYAERDNYSYYTTESKNHGQIRDFTQVVWRDSREFGCGLSESTDGTYVVCRYSPQGNFVFMNLNETPNEARRRVYGANVLPLKSR</sequence>
<dbReference type="SUPFAM" id="SSF55797">
    <property type="entry name" value="PR-1-like"/>
    <property type="match status" value="1"/>
</dbReference>
<proteinExistence type="predicted"/>
<dbReference type="AlphaFoldDB" id="A0A8J1TQX9"/>